<feature type="domain" description="AB hydrolase-1" evidence="2">
    <location>
        <begin position="45"/>
        <end position="223"/>
    </location>
</feature>
<evidence type="ECO:0000313" key="4">
    <source>
        <dbReference type="Proteomes" id="UP001266357"/>
    </source>
</evidence>
<dbReference type="SUPFAM" id="SSF53474">
    <property type="entry name" value="alpha/beta-Hydrolases"/>
    <property type="match status" value="1"/>
</dbReference>
<dbReference type="GO" id="GO:0016787">
    <property type="term" value="F:hydrolase activity"/>
    <property type="evidence" value="ECO:0007669"/>
    <property type="project" value="UniProtKB-KW"/>
</dbReference>
<keyword evidence="1 3" id="KW-0378">Hydrolase</keyword>
<accession>A0ABU2ZZV9</accession>
<dbReference type="Pfam" id="PF00561">
    <property type="entry name" value="Abhydrolase_1"/>
    <property type="match status" value="1"/>
</dbReference>
<organism evidence="3 4">
    <name type="scientific">Thalassotalea castellviae</name>
    <dbReference type="NCBI Taxonomy" id="3075612"/>
    <lineage>
        <taxon>Bacteria</taxon>
        <taxon>Pseudomonadati</taxon>
        <taxon>Pseudomonadota</taxon>
        <taxon>Gammaproteobacteria</taxon>
        <taxon>Alteromonadales</taxon>
        <taxon>Colwelliaceae</taxon>
        <taxon>Thalassotalea</taxon>
    </lineage>
</organism>
<dbReference type="RefSeq" id="WP_311579641.1">
    <property type="nucleotide sequence ID" value="NZ_JAVRIF010000003.1"/>
</dbReference>
<dbReference type="PANTHER" id="PTHR46118">
    <property type="entry name" value="PROTEIN ABHD11"/>
    <property type="match status" value="1"/>
</dbReference>
<name>A0ABU2ZZV9_9GAMM</name>
<evidence type="ECO:0000259" key="2">
    <source>
        <dbReference type="Pfam" id="PF00561"/>
    </source>
</evidence>
<evidence type="ECO:0000313" key="3">
    <source>
        <dbReference type="EMBL" id="MDT0603458.1"/>
    </source>
</evidence>
<dbReference type="Gene3D" id="3.40.50.1820">
    <property type="entry name" value="alpha/beta hydrolase"/>
    <property type="match status" value="1"/>
</dbReference>
<protein>
    <submittedName>
        <fullName evidence="3">Alpha/beta fold hydrolase</fullName>
    </submittedName>
</protein>
<proteinExistence type="predicted"/>
<comment type="caution">
    <text evidence="3">The sequence shown here is derived from an EMBL/GenBank/DDBJ whole genome shotgun (WGS) entry which is preliminary data.</text>
</comment>
<gene>
    <name evidence="3" type="ORF">RM573_07600</name>
</gene>
<evidence type="ECO:0000256" key="1">
    <source>
        <dbReference type="ARBA" id="ARBA00022801"/>
    </source>
</evidence>
<dbReference type="InterPro" id="IPR000073">
    <property type="entry name" value="AB_hydrolase_1"/>
</dbReference>
<dbReference type="EMBL" id="JAVRIF010000003">
    <property type="protein sequence ID" value="MDT0603458.1"/>
    <property type="molecule type" value="Genomic_DNA"/>
</dbReference>
<dbReference type="InterPro" id="IPR029058">
    <property type="entry name" value="AB_hydrolase_fold"/>
</dbReference>
<dbReference type="Proteomes" id="UP001266357">
    <property type="component" value="Unassembled WGS sequence"/>
</dbReference>
<dbReference type="PANTHER" id="PTHR46118:SF4">
    <property type="entry name" value="PROTEIN ABHD11"/>
    <property type="match status" value="1"/>
</dbReference>
<keyword evidence="4" id="KW-1185">Reference proteome</keyword>
<sequence>MRQSLYLLPGTMCDARLWQPMISALEVLSDIHFDFHFLTIVQKPTINDILDDIKQQLPDEKVVLLGFSLGGYLASAFLLKYPQLIEKLLVIANMPCALPEREMKERARAVAWIKRNGYAGIARKRILALLDKSAHHRNDIVSLIENMDKSLGQEALVHQLLATTKRENIFHQLALLNQKKYFCVGENDPLVSISSLTDFQQLDKNMTLTIFEQAGHMLPLEKPKALAHWLMGNLTNHT</sequence>
<reference evidence="3 4" key="1">
    <citation type="submission" date="2023-09" db="EMBL/GenBank/DDBJ databases">
        <authorList>
            <person name="Rey-Velasco X."/>
        </authorList>
    </citation>
    <scope>NUCLEOTIDE SEQUENCE [LARGE SCALE GENOMIC DNA]</scope>
    <source>
        <strain evidence="3 4">W431</strain>
    </source>
</reference>